<feature type="domain" description="NOMO second beta-sandwich" evidence="5">
    <location>
        <begin position="124"/>
        <end position="209"/>
    </location>
</feature>
<dbReference type="InterPro" id="IPR013783">
    <property type="entry name" value="Ig-like_fold"/>
</dbReference>
<keyword evidence="7" id="KW-1185">Reference proteome</keyword>
<evidence type="ECO:0000259" key="5">
    <source>
        <dbReference type="Pfam" id="PF22904"/>
    </source>
</evidence>
<feature type="chain" id="PRO_5045626527" evidence="2">
    <location>
        <begin position="25"/>
        <end position="293"/>
    </location>
</feature>
<dbReference type="Gene3D" id="2.60.40.1120">
    <property type="entry name" value="Carboxypeptidase-like, regulatory domain"/>
    <property type="match status" value="1"/>
</dbReference>
<proteinExistence type="predicted"/>
<dbReference type="Proteomes" id="UP001158576">
    <property type="component" value="Chromosome 1"/>
</dbReference>
<organism evidence="6 7">
    <name type="scientific">Oikopleura dioica</name>
    <name type="common">Tunicate</name>
    <dbReference type="NCBI Taxonomy" id="34765"/>
    <lineage>
        <taxon>Eukaryota</taxon>
        <taxon>Metazoa</taxon>
        <taxon>Chordata</taxon>
        <taxon>Tunicata</taxon>
        <taxon>Appendicularia</taxon>
        <taxon>Copelata</taxon>
        <taxon>Oikopleuridae</taxon>
        <taxon>Oikopleura</taxon>
    </lineage>
</organism>
<dbReference type="Pfam" id="PF22904">
    <property type="entry name" value="NOMO1-like_2nd"/>
    <property type="match status" value="1"/>
</dbReference>
<dbReference type="SUPFAM" id="SSF49478">
    <property type="entry name" value="Cna protein B-type domain"/>
    <property type="match status" value="1"/>
</dbReference>
<feature type="signal peptide" evidence="2">
    <location>
        <begin position="1"/>
        <end position="24"/>
    </location>
</feature>
<dbReference type="InterPro" id="IPR055075">
    <property type="entry name" value="NOMO-like_N"/>
</dbReference>
<name>A0ABN7SS40_OIKDI</name>
<evidence type="ECO:0000256" key="1">
    <source>
        <dbReference type="ARBA" id="ARBA00022729"/>
    </source>
</evidence>
<evidence type="ECO:0000256" key="2">
    <source>
        <dbReference type="SAM" id="SignalP"/>
    </source>
</evidence>
<feature type="domain" description="NOMO-like N-terminal beta-sandwich" evidence="4">
    <location>
        <begin position="38"/>
        <end position="117"/>
    </location>
</feature>
<sequence>MIGWGITRLILLNFFILKNASVSASFSGCAGYVSIPKAVTVDSDQLKVQLFLEGSSKPTAETEVAPKSGFFHVSHDRHGPIQILLVHPEGWQFDKSSVSVIVDGESDICSTNQDIIFNFQGIKYSGFQVTGRAEENGLPMSKVSLDLVTENGDLKDSTLTGEDGSFLFNEVPAGSFIVKASYEKDGAVFSIEPSSQPILVSNDDNVLSSPFQITGLTAFGKVETKPGSGLPQVDIFVDGVKSGKTNEDGEFILANVKPGVHEILAQKAKFEFTPVNVEINSNNPTVRPIRNSF</sequence>
<evidence type="ECO:0000313" key="7">
    <source>
        <dbReference type="Proteomes" id="UP001158576"/>
    </source>
</evidence>
<accession>A0ABN7SS40</accession>
<dbReference type="EMBL" id="OU015566">
    <property type="protein sequence ID" value="CAG5106241.1"/>
    <property type="molecule type" value="Genomic_DNA"/>
</dbReference>
<dbReference type="InterPro" id="IPR013784">
    <property type="entry name" value="Carb-bd-like_fold"/>
</dbReference>
<evidence type="ECO:0000259" key="4">
    <source>
        <dbReference type="Pfam" id="PF22898"/>
    </source>
</evidence>
<dbReference type="InterPro" id="IPR051417">
    <property type="entry name" value="SDr/BOS_complex"/>
</dbReference>
<protein>
    <submittedName>
        <fullName evidence="6">Oidioi.mRNA.OKI2018_I69.chr1.g2753.t2.cds</fullName>
    </submittedName>
</protein>
<dbReference type="InterPro" id="IPR055074">
    <property type="entry name" value="NOMO1-3_2nd"/>
</dbReference>
<dbReference type="Pfam" id="PF22898">
    <property type="entry name" value="NOMO1-like_1st"/>
    <property type="match status" value="1"/>
</dbReference>
<dbReference type="Gene3D" id="2.60.40.10">
    <property type="entry name" value="Immunoglobulins"/>
    <property type="match status" value="1"/>
</dbReference>
<gene>
    <name evidence="6" type="ORF">OKIOD_LOCUS11518</name>
</gene>
<dbReference type="Pfam" id="PF09430">
    <property type="entry name" value="EMC7_beta-sandw"/>
    <property type="match status" value="1"/>
</dbReference>
<evidence type="ECO:0000259" key="3">
    <source>
        <dbReference type="Pfam" id="PF09430"/>
    </source>
</evidence>
<dbReference type="SUPFAM" id="SSF49452">
    <property type="entry name" value="Starch-binding domain-like"/>
    <property type="match status" value="1"/>
</dbReference>
<dbReference type="InterPro" id="IPR019008">
    <property type="entry name" value="Beta_sandwich_EMC7"/>
</dbReference>
<evidence type="ECO:0000313" key="6">
    <source>
        <dbReference type="EMBL" id="CAG5106241.1"/>
    </source>
</evidence>
<dbReference type="PANTHER" id="PTHR23303:SF14">
    <property type="entry name" value="BOS COMPLEX SUBUNIT NOMO1-RELATED"/>
    <property type="match status" value="1"/>
</dbReference>
<keyword evidence="1 2" id="KW-0732">Signal</keyword>
<feature type="domain" description="ER membrane protein complex subunit 7 beta-sandwich" evidence="3">
    <location>
        <begin position="230"/>
        <end position="283"/>
    </location>
</feature>
<reference evidence="6 7" key="1">
    <citation type="submission" date="2021-04" db="EMBL/GenBank/DDBJ databases">
        <authorList>
            <person name="Bliznina A."/>
        </authorList>
    </citation>
    <scope>NUCLEOTIDE SEQUENCE [LARGE SCALE GENOMIC DNA]</scope>
</reference>
<dbReference type="PANTHER" id="PTHR23303">
    <property type="entry name" value="CARBOXYPEPTIDASE REGULATORY REGION-CONTAINING"/>
    <property type="match status" value="1"/>
</dbReference>